<name>A0A6S7I293_PARCT</name>
<feature type="compositionally biased region" description="Basic and acidic residues" evidence="1">
    <location>
        <begin position="467"/>
        <end position="486"/>
    </location>
</feature>
<dbReference type="Pfam" id="PF05380">
    <property type="entry name" value="Peptidase_A17"/>
    <property type="match status" value="1"/>
</dbReference>
<dbReference type="InterPro" id="IPR001584">
    <property type="entry name" value="Integrase_cat-core"/>
</dbReference>
<dbReference type="Gene3D" id="3.30.420.10">
    <property type="entry name" value="Ribonuclease H-like superfamily/Ribonuclease H"/>
    <property type="match status" value="1"/>
</dbReference>
<organism evidence="2 3">
    <name type="scientific">Paramuricea clavata</name>
    <name type="common">Red gorgonian</name>
    <name type="synonym">Violescent sea-whip</name>
    <dbReference type="NCBI Taxonomy" id="317549"/>
    <lineage>
        <taxon>Eukaryota</taxon>
        <taxon>Metazoa</taxon>
        <taxon>Cnidaria</taxon>
        <taxon>Anthozoa</taxon>
        <taxon>Octocorallia</taxon>
        <taxon>Malacalcyonacea</taxon>
        <taxon>Plexauridae</taxon>
        <taxon>Paramuricea</taxon>
    </lineage>
</organism>
<dbReference type="InterPro" id="IPR036397">
    <property type="entry name" value="RNaseH_sf"/>
</dbReference>
<sequence length="1361" mass="154813">MEQLRKARSTAKGNVTRKANKLNELLTACDNVDTIKEIANDLDEVSIQFQSAHEAYHSLLKEEQDLNDSTVYFNSVDELVSELKTKTNLQSPKAQAKYQPKETPVKQQRQQLNPSVPRWLPNQSSLPHHHDGYPHDYPLQRLMETQDRQSSALQQIVQQQQQSVMALTLPQPTIKAFRGDPIEYCDFIRGFEHLVEVKTPSSSARLYYLIQYTSGPAQDLMKSCLSMNPEQGYTEARRLLKERYGQKYRIAAAHVQTLTEGPSIKSEDGNALLQYSIQLTSCTNTLKEIGSLSKLDHPENLKKIINRLPFGMRLKWRDTVDRIIEKEGRDVTIEDVTEFVTAKARAATHPIFGKIVNENKGKQEDNKGKRQFGSRASGFSTQGELGKPKKSTCPCNANHWLSRCDKFRKLSLEERKKYVRDNKLCLNCLTSGHFVRSCAKQSFCKVEGCSGKHSTFLHPRSTQTDGENNRERTPPKPPTKEEERENSSSPANNGYVKISSKSSQLNSSSVTGLAIVPVRVKAKGRSEVVETYAFLDSGSNTSFCTESLLKKLKDQGEKTKVSLTTMLGEGTPTECSMVKLEIFDLDNQNRVELAKVYSTPSLPIRSDCIGEKNLIRFREEPVALIANIEAMFYQVRVPPSDCDALRFLWWPEGNLSKEPEEYEMRVHLFGGASSPSCANFALKKTARDNEADFNPKVIETVKRNFYVDDCLKSVSEEDKAVDLAKSTSDEKGRITTRCSFVMGKSRLAPIKPIPRMELSAAVVATKLDKISRRELSFPIDQSSFWTDSTCVLRYIENQDKRFQTFVANRVAAIHNSSSPSQWNYVNTELNTADDASRGVPANSLERWIQGPEFLCQSNEDWPKRPAEMNVNVDEADPEVKSPIVFTLIVNHYHHLSGHSGLEYTLSLIRQRYWIINGRRTVRKILNQQCISCKKRQAPMSQQKMANLPEDRTTPSRPPFTYTGVDCFGPFEVRRGRTTVKRYGVLFTCLTIRAIHLEVASSLDTGSFVNALRRFIARRGQPELIRSDNGGNFVKGEKELREAVKEWNQSQIHDFLLQNNIKWMFNPPTGSHHGGVWERCIRTTRKVIKAVIKEQVLDDEGINTLMCEVEAIVNGRPITKLSDDPRDMEPLTPNHLLMLRAGPSVPPASLSKQDVYGRRWRQVHYGRNGTSSREISQWMTSCWSLMIKLRDISGHSDEFWRCILTAMMGSFVSKLYIIISFKTRIYFAPPGSNFRYSCVTQGRSRLYCCCNLNAFTQTFEPKNDTIIDNRFQRFHTTFLCLYTSVADNLCFYSFNVAGWQNARMVLYLLRRNPVTYVLVDGLFPGHVKLYSGSIAYQLIGNLLRVFTFNTKLTLICILTTNY</sequence>
<comment type="caution">
    <text evidence="2">The sequence shown here is derived from an EMBL/GenBank/DDBJ whole genome shotgun (WGS) entry which is preliminary data.</text>
</comment>
<dbReference type="Pfam" id="PF17921">
    <property type="entry name" value="Integrase_H2C2"/>
    <property type="match status" value="1"/>
</dbReference>
<dbReference type="GO" id="GO:0015074">
    <property type="term" value="P:DNA integration"/>
    <property type="evidence" value="ECO:0007669"/>
    <property type="project" value="InterPro"/>
</dbReference>
<dbReference type="Pfam" id="PF03564">
    <property type="entry name" value="DUF1759"/>
    <property type="match status" value="1"/>
</dbReference>
<proteinExistence type="predicted"/>
<dbReference type="PANTHER" id="PTHR47331">
    <property type="entry name" value="PHD-TYPE DOMAIN-CONTAINING PROTEIN"/>
    <property type="match status" value="1"/>
</dbReference>
<dbReference type="GO" id="GO:0003676">
    <property type="term" value="F:nucleic acid binding"/>
    <property type="evidence" value="ECO:0007669"/>
    <property type="project" value="InterPro"/>
</dbReference>
<accession>A0A6S7I293</accession>
<keyword evidence="3" id="KW-1185">Reference proteome</keyword>
<feature type="region of interest" description="Disordered" evidence="1">
    <location>
        <begin position="455"/>
        <end position="500"/>
    </location>
</feature>
<dbReference type="PANTHER" id="PTHR47331:SF1">
    <property type="entry name" value="GAG-LIKE PROTEIN"/>
    <property type="match status" value="1"/>
</dbReference>
<evidence type="ECO:0000313" key="2">
    <source>
        <dbReference type="EMBL" id="CAB4010573.1"/>
    </source>
</evidence>
<dbReference type="SUPFAM" id="SSF53098">
    <property type="entry name" value="Ribonuclease H-like"/>
    <property type="match status" value="1"/>
</dbReference>
<evidence type="ECO:0000313" key="3">
    <source>
        <dbReference type="Proteomes" id="UP001152795"/>
    </source>
</evidence>
<dbReference type="InterPro" id="IPR008042">
    <property type="entry name" value="Retrotrans_Pao"/>
</dbReference>
<dbReference type="PROSITE" id="PS50994">
    <property type="entry name" value="INTEGRASE"/>
    <property type="match status" value="1"/>
</dbReference>
<protein>
    <submittedName>
        <fullName evidence="2">52 kDa repressor of the inhibitor of the kinase</fullName>
    </submittedName>
</protein>
<evidence type="ECO:0000256" key="1">
    <source>
        <dbReference type="SAM" id="MobiDB-lite"/>
    </source>
</evidence>
<dbReference type="OrthoDB" id="8046937at2759"/>
<feature type="non-terminal residue" evidence="2">
    <location>
        <position position="1361"/>
    </location>
</feature>
<dbReference type="InterPro" id="IPR041588">
    <property type="entry name" value="Integrase_H2C2"/>
</dbReference>
<gene>
    <name evidence="2" type="ORF">PACLA_8A039603</name>
</gene>
<feature type="region of interest" description="Disordered" evidence="1">
    <location>
        <begin position="360"/>
        <end position="389"/>
    </location>
</feature>
<dbReference type="InterPro" id="IPR005312">
    <property type="entry name" value="DUF1759"/>
</dbReference>
<dbReference type="Proteomes" id="UP001152795">
    <property type="component" value="Unassembled WGS sequence"/>
</dbReference>
<dbReference type="Gene3D" id="1.10.340.70">
    <property type="match status" value="1"/>
</dbReference>
<reference evidence="2" key="1">
    <citation type="submission" date="2020-04" db="EMBL/GenBank/DDBJ databases">
        <authorList>
            <person name="Alioto T."/>
            <person name="Alioto T."/>
            <person name="Gomez Garrido J."/>
        </authorList>
    </citation>
    <scope>NUCLEOTIDE SEQUENCE</scope>
    <source>
        <strain evidence="2">A484AB</strain>
    </source>
</reference>
<dbReference type="InterPro" id="IPR012337">
    <property type="entry name" value="RNaseH-like_sf"/>
</dbReference>
<dbReference type="EMBL" id="CACRXK020006832">
    <property type="protein sequence ID" value="CAB4010573.1"/>
    <property type="molecule type" value="Genomic_DNA"/>
</dbReference>
<feature type="region of interest" description="Disordered" evidence="1">
    <location>
        <begin position="89"/>
        <end position="110"/>
    </location>
</feature>